<dbReference type="RefSeq" id="WP_076431537.1">
    <property type="nucleotide sequence ID" value="NZ_FTNO01000004.1"/>
</dbReference>
<reference evidence="2" key="1">
    <citation type="submission" date="2017-01" db="EMBL/GenBank/DDBJ databases">
        <authorList>
            <person name="Varghese N."/>
            <person name="Submissions S."/>
        </authorList>
    </citation>
    <scope>NUCLEOTIDE SEQUENCE [LARGE SCALE GENOMIC DNA]</scope>
    <source>
        <strain evidence="2">CGMCC 1.7737</strain>
    </source>
</reference>
<evidence type="ECO:0000313" key="1">
    <source>
        <dbReference type="EMBL" id="SIR76206.1"/>
    </source>
</evidence>
<dbReference type="OrthoDB" id="330467at2157"/>
<evidence type="ECO:0008006" key="3">
    <source>
        <dbReference type="Google" id="ProtNLM"/>
    </source>
</evidence>
<organism evidence="1 2">
    <name type="scientific">Haladaptatus litoreus</name>
    <dbReference type="NCBI Taxonomy" id="553468"/>
    <lineage>
        <taxon>Archaea</taxon>
        <taxon>Methanobacteriati</taxon>
        <taxon>Methanobacteriota</taxon>
        <taxon>Stenosarchaea group</taxon>
        <taxon>Halobacteria</taxon>
        <taxon>Halobacteriales</taxon>
        <taxon>Haladaptataceae</taxon>
        <taxon>Haladaptatus</taxon>
    </lineage>
</organism>
<dbReference type="AlphaFoldDB" id="A0A1N7DK39"/>
<proteinExistence type="predicted"/>
<dbReference type="Proteomes" id="UP000186914">
    <property type="component" value="Unassembled WGS sequence"/>
</dbReference>
<dbReference type="EMBL" id="FTNO01000004">
    <property type="protein sequence ID" value="SIR76206.1"/>
    <property type="molecule type" value="Genomic_DNA"/>
</dbReference>
<gene>
    <name evidence="1" type="ORF">SAMN05421858_3689</name>
</gene>
<protein>
    <recommendedName>
        <fullName evidence="3">Ribbon-helix-helix protein, copG family</fullName>
    </recommendedName>
</protein>
<evidence type="ECO:0000313" key="2">
    <source>
        <dbReference type="Proteomes" id="UP000186914"/>
    </source>
</evidence>
<name>A0A1N7DK39_9EURY</name>
<accession>A0A1N7DK39</accession>
<sequence length="103" mass="11567">MSSSKRVHFRAPERLIEQADVLAVAEDKNRTDVLVDALRDYLADASDEERVQQAIANAYYEDRLTFEQVKAIVGTEAAQNFRVLKHQLTDDSISDDLAGALDE</sequence>
<keyword evidence="2" id="KW-1185">Reference proteome</keyword>